<feature type="domain" description="D-isomer specific 2-hydroxyacid dehydrogenase NAD-binding" evidence="4">
    <location>
        <begin position="124"/>
        <end position="253"/>
    </location>
</feature>
<reference evidence="5 8" key="2">
    <citation type="submission" date="2019-10" db="EMBL/GenBank/DDBJ databases">
        <title>Prolixibacter strains distinguished by the presence of nitrate reductase genes were adept at nitrate-dependent anaerobic corrosion of metallic iron and carbon steel.</title>
        <authorList>
            <person name="Iino T."/>
            <person name="Shono N."/>
            <person name="Ito K."/>
            <person name="Nakamura R."/>
            <person name="Sueoka K."/>
            <person name="Harayama S."/>
            <person name="Ohkuma M."/>
        </authorList>
    </citation>
    <scope>NUCLEOTIDE SEQUENCE [LARGE SCALE GENOMIC DNA]</scope>
    <source>
        <strain evidence="5 8">MIC1-1</strain>
    </source>
</reference>
<name>A0A2P8CG43_9BACT</name>
<evidence type="ECO:0000259" key="3">
    <source>
        <dbReference type="Pfam" id="PF00389"/>
    </source>
</evidence>
<dbReference type="InterPro" id="IPR006140">
    <property type="entry name" value="D-isomer_DH_NAD-bd"/>
</dbReference>
<gene>
    <name evidence="6" type="ORF">CLV93_103334</name>
    <name evidence="5" type="ORF">JCM18694_37030</name>
</gene>
<dbReference type="Proteomes" id="UP000240621">
    <property type="component" value="Unassembled WGS sequence"/>
</dbReference>
<dbReference type="GO" id="GO:0051287">
    <property type="term" value="F:NAD binding"/>
    <property type="evidence" value="ECO:0007669"/>
    <property type="project" value="InterPro"/>
</dbReference>
<evidence type="ECO:0000313" key="7">
    <source>
        <dbReference type="Proteomes" id="UP000240621"/>
    </source>
</evidence>
<keyword evidence="1 2" id="KW-0560">Oxidoreductase</keyword>
<comment type="similarity">
    <text evidence="2">Belongs to the D-isomer specific 2-hydroxyacid dehydrogenase family.</text>
</comment>
<evidence type="ECO:0000259" key="4">
    <source>
        <dbReference type="Pfam" id="PF02826"/>
    </source>
</evidence>
<comment type="caution">
    <text evidence="6">The sequence shown here is derived from an EMBL/GenBank/DDBJ whole genome shotgun (WGS) entry which is preliminary data.</text>
</comment>
<dbReference type="EMBL" id="BLAU01000001">
    <property type="protein sequence ID" value="GET23457.1"/>
    <property type="molecule type" value="Genomic_DNA"/>
</dbReference>
<dbReference type="InterPro" id="IPR006139">
    <property type="entry name" value="D-isomer_2_OHA_DH_cat_dom"/>
</dbReference>
<organism evidence="6 7">
    <name type="scientific">Prolixibacter denitrificans</name>
    <dbReference type="NCBI Taxonomy" id="1541063"/>
    <lineage>
        <taxon>Bacteria</taxon>
        <taxon>Pseudomonadati</taxon>
        <taxon>Bacteroidota</taxon>
        <taxon>Bacteroidia</taxon>
        <taxon>Marinilabiliales</taxon>
        <taxon>Prolixibacteraceae</taxon>
        <taxon>Prolixibacter</taxon>
    </lineage>
</organism>
<dbReference type="SUPFAM" id="SSF51735">
    <property type="entry name" value="NAD(P)-binding Rossmann-fold domains"/>
    <property type="match status" value="1"/>
</dbReference>
<dbReference type="PROSITE" id="PS00670">
    <property type="entry name" value="D_2_HYDROXYACID_DH_2"/>
    <property type="match status" value="1"/>
</dbReference>
<dbReference type="Pfam" id="PF02826">
    <property type="entry name" value="2-Hacid_dh_C"/>
    <property type="match status" value="1"/>
</dbReference>
<feature type="domain" description="D-isomer specific 2-hydroxyacid dehydrogenase catalytic" evidence="3">
    <location>
        <begin position="17"/>
        <end position="306"/>
    </location>
</feature>
<dbReference type="InterPro" id="IPR036291">
    <property type="entry name" value="NAD(P)-bd_dom_sf"/>
</dbReference>
<evidence type="ECO:0000313" key="8">
    <source>
        <dbReference type="Proteomes" id="UP000396862"/>
    </source>
</evidence>
<dbReference type="GO" id="GO:0016616">
    <property type="term" value="F:oxidoreductase activity, acting on the CH-OH group of donors, NAD or NADP as acceptor"/>
    <property type="evidence" value="ECO:0007669"/>
    <property type="project" value="InterPro"/>
</dbReference>
<dbReference type="AlphaFoldDB" id="A0A2P8CG43"/>
<evidence type="ECO:0000256" key="2">
    <source>
        <dbReference type="RuleBase" id="RU003719"/>
    </source>
</evidence>
<dbReference type="Proteomes" id="UP000396862">
    <property type="component" value="Unassembled WGS sequence"/>
</dbReference>
<reference evidence="6 7" key="1">
    <citation type="submission" date="2018-03" db="EMBL/GenBank/DDBJ databases">
        <title>Genomic Encyclopedia of Archaeal and Bacterial Type Strains, Phase II (KMG-II): from individual species to whole genera.</title>
        <authorList>
            <person name="Goeker M."/>
        </authorList>
    </citation>
    <scope>NUCLEOTIDE SEQUENCE [LARGE SCALE GENOMIC DNA]</scope>
    <source>
        <strain evidence="6 7">DSM 27267</strain>
    </source>
</reference>
<dbReference type="PANTHER" id="PTHR42938:SF47">
    <property type="entry name" value="HYDROXYPYRUVATE REDUCTASE"/>
    <property type="match status" value="1"/>
</dbReference>
<dbReference type="Gene3D" id="3.40.50.720">
    <property type="entry name" value="NAD(P)-binding Rossmann-like Domain"/>
    <property type="match status" value="2"/>
</dbReference>
<evidence type="ECO:0000313" key="5">
    <source>
        <dbReference type="EMBL" id="GET23457.1"/>
    </source>
</evidence>
<dbReference type="SUPFAM" id="SSF52283">
    <property type="entry name" value="Formate/glycerate dehydrogenase catalytic domain-like"/>
    <property type="match status" value="1"/>
</dbReference>
<protein>
    <submittedName>
        <fullName evidence="6">D-3-phosphoglycerate dehydrogenase</fullName>
    </submittedName>
</protein>
<dbReference type="Pfam" id="PF00389">
    <property type="entry name" value="2-Hacid_dh"/>
    <property type="match status" value="1"/>
</dbReference>
<dbReference type="RefSeq" id="WP_106541741.1">
    <property type="nucleotide sequence ID" value="NZ_BLAU01000001.1"/>
</dbReference>
<dbReference type="OrthoDB" id="9777288at2"/>
<sequence>MKKVLVATVKPFASEAIEQMKAIVEAAGFEWQLLEKYSDKAELLAAVADANALIVRSDQCDAEVLNAASELEIVVRAGAGYDNVDIETARERGIVVMNTPGQNSNAVAELTFGLLLNLVRNGFNGTAGTELLGKTFGIMGYGNIGLHLYRIAKGFGMDVTGCSPTLSPEQAKEQGIRYADGPIDLFSSSQIISLNIPSNHETRGLINHHLMMMMPKGALLVNTARKEIIKEDDLEKVLEEREDFCYAADVAPDNRDVLEQRFPGRVLFTAKKMGAQTAEANINAGTAAASQIVGFFQKGDTTFKVN</sequence>
<evidence type="ECO:0000256" key="1">
    <source>
        <dbReference type="ARBA" id="ARBA00023002"/>
    </source>
</evidence>
<evidence type="ECO:0000313" key="6">
    <source>
        <dbReference type="EMBL" id="PSK83916.1"/>
    </source>
</evidence>
<dbReference type="EMBL" id="PYGC01000003">
    <property type="protein sequence ID" value="PSK83916.1"/>
    <property type="molecule type" value="Genomic_DNA"/>
</dbReference>
<accession>A0A2P8CG43</accession>
<dbReference type="PANTHER" id="PTHR42938">
    <property type="entry name" value="FORMATE DEHYDROGENASE 1"/>
    <property type="match status" value="1"/>
</dbReference>
<dbReference type="InterPro" id="IPR029753">
    <property type="entry name" value="D-isomer_DH_CS"/>
</dbReference>
<proteinExistence type="inferred from homology"/>
<keyword evidence="8" id="KW-1185">Reference proteome</keyword>